<evidence type="ECO:0000256" key="7">
    <source>
        <dbReference type="SAM" id="Phobius"/>
    </source>
</evidence>
<dbReference type="Pfam" id="PF01618">
    <property type="entry name" value="MotA_ExbB"/>
    <property type="match status" value="1"/>
</dbReference>
<organism evidence="9 10">
    <name type="scientific">Methylacidiphilum caldifontis</name>
    <dbReference type="NCBI Taxonomy" id="2795386"/>
    <lineage>
        <taxon>Bacteria</taxon>
        <taxon>Pseudomonadati</taxon>
        <taxon>Verrucomicrobiota</taxon>
        <taxon>Methylacidiphilae</taxon>
        <taxon>Methylacidiphilales</taxon>
        <taxon>Methylacidiphilaceae</taxon>
        <taxon>Methylacidiphilum (ex Ratnadevi et al. 2023)</taxon>
    </lineage>
</organism>
<evidence type="ECO:0000259" key="8">
    <source>
        <dbReference type="Pfam" id="PF01618"/>
    </source>
</evidence>
<dbReference type="Proteomes" id="UP000297713">
    <property type="component" value="Unassembled WGS sequence"/>
</dbReference>
<evidence type="ECO:0000256" key="4">
    <source>
        <dbReference type="ARBA" id="ARBA00022989"/>
    </source>
</evidence>
<feature type="domain" description="MotA/TolQ/ExbB proton channel" evidence="8">
    <location>
        <begin position="117"/>
        <end position="224"/>
    </location>
</feature>
<dbReference type="GO" id="GO:0017038">
    <property type="term" value="P:protein import"/>
    <property type="evidence" value="ECO:0007669"/>
    <property type="project" value="TreeGrafter"/>
</dbReference>
<comment type="subcellular location">
    <subcellularLocation>
        <location evidence="1">Cell membrane</location>
        <topology evidence="1">Multi-pass membrane protein</topology>
    </subcellularLocation>
    <subcellularLocation>
        <location evidence="6">Membrane</location>
        <topology evidence="6">Multi-pass membrane protein</topology>
    </subcellularLocation>
</comment>
<keyword evidence="5 7" id="KW-0472">Membrane</keyword>
<dbReference type="InterPro" id="IPR002898">
    <property type="entry name" value="MotA_ExbB_proton_chnl"/>
</dbReference>
<reference evidence="9 10" key="1">
    <citation type="submission" date="2016-05" db="EMBL/GenBank/DDBJ databases">
        <title>Diversity and Homogeneity among Thermoacidophilic Verrucomicrobia Methanotrophs Linked with Geographical Origin.</title>
        <authorList>
            <person name="Erikstad H.-A."/>
            <person name="Smestad N.B."/>
            <person name="Ceballos R.M."/>
            <person name="Birkeland N.-K."/>
        </authorList>
    </citation>
    <scope>NUCLEOTIDE SEQUENCE [LARGE SCALE GENOMIC DNA]</scope>
    <source>
        <strain evidence="9 10">Phi</strain>
    </source>
</reference>
<evidence type="ECO:0000313" key="10">
    <source>
        <dbReference type="Proteomes" id="UP000297713"/>
    </source>
</evidence>
<evidence type="ECO:0000256" key="1">
    <source>
        <dbReference type="ARBA" id="ARBA00004651"/>
    </source>
</evidence>
<dbReference type="AlphaFoldDB" id="A0A4Y8PDH0"/>
<accession>A0A4Y8PDH0</accession>
<proteinExistence type="inferred from homology"/>
<comment type="caution">
    <text evidence="9">The sequence shown here is derived from an EMBL/GenBank/DDBJ whole genome shotgun (WGS) entry which is preliminary data.</text>
</comment>
<name>A0A4Y8PDH0_9BACT</name>
<sequence length="244" mass="26535">MNALFFLSSGLVFSFEKATLATKLILFFLLGVSSISWTVLLIKLKQIQSAKKQSRKFLRKLKASTKWLALFLSREAFPGSPHHAVYVTGCKELMNIYPGTKPIAEGYPEKALLKIKISEKSLKLIQSAIEREIGNQILLLEDQMILLATAASGAPFIGLLGTVWGVMDAFGDLALSGKATLATMAPGVSGSLLSTVMGLIVAIPALFGYNFIVATLKELTIDLENFGTEVLSEIEKRFVMAESD</sequence>
<dbReference type="RefSeq" id="WP_134439735.1">
    <property type="nucleotide sequence ID" value="NZ_CP065957.1"/>
</dbReference>
<evidence type="ECO:0000256" key="5">
    <source>
        <dbReference type="ARBA" id="ARBA00023136"/>
    </source>
</evidence>
<comment type="similarity">
    <text evidence="6">Belongs to the exbB/tolQ family.</text>
</comment>
<keyword evidence="4 7" id="KW-1133">Transmembrane helix</keyword>
<feature type="transmembrane region" description="Helical" evidence="7">
    <location>
        <begin position="187"/>
        <end position="209"/>
    </location>
</feature>
<evidence type="ECO:0000313" key="9">
    <source>
        <dbReference type="EMBL" id="TFE69553.1"/>
    </source>
</evidence>
<keyword evidence="2" id="KW-1003">Cell membrane</keyword>
<dbReference type="OrthoDB" id="9805133at2"/>
<gene>
    <name evidence="9" type="ORF">A7Q10_06785</name>
</gene>
<keyword evidence="10" id="KW-1185">Reference proteome</keyword>
<evidence type="ECO:0000256" key="6">
    <source>
        <dbReference type="RuleBase" id="RU004057"/>
    </source>
</evidence>
<dbReference type="GO" id="GO:0005886">
    <property type="term" value="C:plasma membrane"/>
    <property type="evidence" value="ECO:0007669"/>
    <property type="project" value="UniProtKB-SubCell"/>
</dbReference>
<keyword evidence="3 7" id="KW-0812">Transmembrane</keyword>
<dbReference type="EMBL" id="LXQC01000124">
    <property type="protein sequence ID" value="TFE69553.1"/>
    <property type="molecule type" value="Genomic_DNA"/>
</dbReference>
<dbReference type="PANTHER" id="PTHR30625:SF3">
    <property type="entry name" value="TOL-PAL SYSTEM PROTEIN TOLQ"/>
    <property type="match status" value="1"/>
</dbReference>
<evidence type="ECO:0000256" key="3">
    <source>
        <dbReference type="ARBA" id="ARBA00022692"/>
    </source>
</evidence>
<keyword evidence="6" id="KW-0813">Transport</keyword>
<dbReference type="PANTHER" id="PTHR30625">
    <property type="entry name" value="PROTEIN TOLQ"/>
    <property type="match status" value="1"/>
</dbReference>
<dbReference type="InterPro" id="IPR050790">
    <property type="entry name" value="ExbB/TolQ_transport"/>
</dbReference>
<evidence type="ECO:0000256" key="2">
    <source>
        <dbReference type="ARBA" id="ARBA00022475"/>
    </source>
</evidence>
<feature type="transmembrane region" description="Helical" evidence="7">
    <location>
        <begin position="24"/>
        <end position="42"/>
    </location>
</feature>
<keyword evidence="6" id="KW-0653">Protein transport</keyword>
<feature type="transmembrane region" description="Helical" evidence="7">
    <location>
        <begin position="145"/>
        <end position="167"/>
    </location>
</feature>
<protein>
    <submittedName>
        <fullName evidence="9">Biopolymer transporter</fullName>
    </submittedName>
</protein>